<dbReference type="SUPFAM" id="SSF160719">
    <property type="entry name" value="gpW/gp25-like"/>
    <property type="match status" value="1"/>
</dbReference>
<evidence type="ECO:0008006" key="3">
    <source>
        <dbReference type="Google" id="ProtNLM"/>
    </source>
</evidence>
<dbReference type="KEGG" id="vg:29124419"/>
<dbReference type="RefSeq" id="YP_009302960.1">
    <property type="nucleotide sequence ID" value="NC_031250.1"/>
</dbReference>
<dbReference type="EMBL" id="KM366099">
    <property type="protein sequence ID" value="AIT13862.1"/>
    <property type="molecule type" value="Genomic_DNA"/>
</dbReference>
<dbReference type="GeneID" id="29124419"/>
<dbReference type="Gene3D" id="3.10.450.40">
    <property type="match status" value="1"/>
</dbReference>
<dbReference type="OrthoDB" id="27126at10239"/>
<accession>A0A140XG72</accession>
<organism evidence="1 2">
    <name type="scientific">Salmonella phage BP63</name>
    <dbReference type="NCBI Taxonomy" id="1543205"/>
    <lineage>
        <taxon>Viruses</taxon>
        <taxon>Duplodnaviria</taxon>
        <taxon>Heunggongvirae</taxon>
        <taxon>Uroviricota</taxon>
        <taxon>Caudoviricetes</taxon>
        <taxon>Rosemountvirus</taxon>
        <taxon>Rosemountvirus BP63</taxon>
    </lineage>
</organism>
<reference evidence="2" key="1">
    <citation type="submission" date="2014-08" db="EMBL/GenBank/DDBJ databases">
        <authorList>
            <person name="Mandeville R."/>
        </authorList>
    </citation>
    <scope>NUCLEOTIDE SEQUENCE [LARGE SCALE GENOMIC DNA]</scope>
</reference>
<gene>
    <name evidence="1" type="ORF">BP63_41</name>
</gene>
<evidence type="ECO:0000313" key="1">
    <source>
        <dbReference type="EMBL" id="AIT13862.1"/>
    </source>
</evidence>
<sequence length="123" mass="14357">MRTRRLDSNWDWNFGRGRLDYADTSESIEQRIVQILRCYTMDWVHDLDYGIDWFGLMEKPVRWADLEAAIKTAILAEYGVSSIESFTLSFDPDSRHAVYSVEVNDIYHNTTSINRSINLTGEN</sequence>
<keyword evidence="2" id="KW-1185">Reference proteome</keyword>
<evidence type="ECO:0000313" key="2">
    <source>
        <dbReference type="Proteomes" id="UP000203504"/>
    </source>
</evidence>
<protein>
    <recommendedName>
        <fullName evidence="3">Baseplate protein</fullName>
    </recommendedName>
</protein>
<dbReference type="InterPro" id="IPR020288">
    <property type="entry name" value="Sheath_initiator"/>
</dbReference>
<dbReference type="Pfam" id="PF10934">
    <property type="entry name" value="Sheath_initiator"/>
    <property type="match status" value="1"/>
</dbReference>
<dbReference type="Proteomes" id="UP000203504">
    <property type="component" value="Segment"/>
</dbReference>
<name>A0A140XG72_9CAUD</name>
<proteinExistence type="predicted"/>